<evidence type="ECO:0000313" key="2">
    <source>
        <dbReference type="EMBL" id="ESZ95770.1"/>
    </source>
</evidence>
<keyword evidence="3" id="KW-1185">Reference proteome</keyword>
<protein>
    <submittedName>
        <fullName evidence="2">Uncharacterized protein</fullName>
    </submittedName>
</protein>
<dbReference type="InterPro" id="IPR020915">
    <property type="entry name" value="UPF0311"/>
</dbReference>
<dbReference type="PANTHER" id="PTHR37315">
    <property type="entry name" value="UPF0311 PROTEIN BLR7842"/>
    <property type="match status" value="1"/>
</dbReference>
<accession>W9CMM6</accession>
<sequence length="158" mass="17176">MPPDDKERRVKAGEVETAHHISTLTNTEWSKPEYTLPAPSLQFLFHLECDMETFYPIGDGGHGNRATADDSKDPTSAAPSSPAAATGKPSKTRPLIHPLPPPPPQKPKPPTSTPATISSPTTTTASTCARPEYAPENARYWRDWGTKIDMERQNIGCG</sequence>
<proteinExistence type="predicted"/>
<dbReference type="Proteomes" id="UP000019487">
    <property type="component" value="Unassembled WGS sequence"/>
</dbReference>
<feature type="region of interest" description="Disordered" evidence="1">
    <location>
        <begin position="1"/>
        <end position="32"/>
    </location>
</feature>
<reference evidence="2 3" key="1">
    <citation type="journal article" date="2014" name="Genome Announc.">
        <title>Draft genome sequence of Sclerotinia borealis, a psychrophilic plant pathogenic fungus.</title>
        <authorList>
            <person name="Mardanov A.V."/>
            <person name="Beletsky A.V."/>
            <person name="Kadnikov V.V."/>
            <person name="Ignatov A.N."/>
            <person name="Ravin N.V."/>
        </authorList>
    </citation>
    <scope>NUCLEOTIDE SEQUENCE [LARGE SCALE GENOMIC DNA]</scope>
    <source>
        <strain evidence="3">F-4157</strain>
    </source>
</reference>
<dbReference type="OrthoDB" id="2544694at2759"/>
<gene>
    <name evidence="2" type="ORF">SBOR_3877</name>
</gene>
<feature type="compositionally biased region" description="Basic and acidic residues" evidence="1">
    <location>
        <begin position="1"/>
        <end position="19"/>
    </location>
</feature>
<dbReference type="STRING" id="1432307.W9CMM6"/>
<dbReference type="PANTHER" id="PTHR37315:SF1">
    <property type="entry name" value="UPF0311 PROTEIN BLR7842"/>
    <property type="match status" value="1"/>
</dbReference>
<comment type="caution">
    <text evidence="2">The sequence shown here is derived from an EMBL/GenBank/DDBJ whole genome shotgun (WGS) entry which is preliminary data.</text>
</comment>
<evidence type="ECO:0000313" key="3">
    <source>
        <dbReference type="Proteomes" id="UP000019487"/>
    </source>
</evidence>
<feature type="compositionally biased region" description="Low complexity" evidence="1">
    <location>
        <begin position="113"/>
        <end position="127"/>
    </location>
</feature>
<dbReference type="AlphaFoldDB" id="W9CMM6"/>
<organism evidence="2 3">
    <name type="scientific">Sclerotinia borealis (strain F-4128)</name>
    <dbReference type="NCBI Taxonomy" id="1432307"/>
    <lineage>
        <taxon>Eukaryota</taxon>
        <taxon>Fungi</taxon>
        <taxon>Dikarya</taxon>
        <taxon>Ascomycota</taxon>
        <taxon>Pezizomycotina</taxon>
        <taxon>Leotiomycetes</taxon>
        <taxon>Helotiales</taxon>
        <taxon>Sclerotiniaceae</taxon>
        <taxon>Sclerotinia</taxon>
    </lineage>
</organism>
<feature type="region of interest" description="Disordered" evidence="1">
    <location>
        <begin position="54"/>
        <end position="131"/>
    </location>
</feature>
<feature type="compositionally biased region" description="Low complexity" evidence="1">
    <location>
        <begin position="74"/>
        <end position="89"/>
    </location>
</feature>
<name>W9CMM6_SCLBF</name>
<feature type="compositionally biased region" description="Pro residues" evidence="1">
    <location>
        <begin position="97"/>
        <end position="112"/>
    </location>
</feature>
<dbReference type="HOGENOM" id="CLU_1670413_0_0_1"/>
<feature type="compositionally biased region" description="Polar residues" evidence="1">
    <location>
        <begin position="20"/>
        <end position="29"/>
    </location>
</feature>
<evidence type="ECO:0000256" key="1">
    <source>
        <dbReference type="SAM" id="MobiDB-lite"/>
    </source>
</evidence>
<dbReference type="EMBL" id="AYSA01000166">
    <property type="protein sequence ID" value="ESZ95770.1"/>
    <property type="molecule type" value="Genomic_DNA"/>
</dbReference>